<keyword evidence="8 10" id="KW-0472">Membrane</keyword>
<proteinExistence type="predicted"/>
<reference evidence="11 12" key="1">
    <citation type="submission" date="2018-04" db="EMBL/GenBank/DDBJ databases">
        <title>Genomic Encyclopedia of Archaeal and Bacterial Type Strains, Phase II (KMG-II): from individual species to whole genera.</title>
        <authorList>
            <person name="Goeker M."/>
        </authorList>
    </citation>
    <scope>NUCLEOTIDE SEQUENCE [LARGE SCALE GENOMIC DNA]</scope>
    <source>
        <strain evidence="11 12">DSM 18064</strain>
    </source>
</reference>
<feature type="transmembrane region" description="Helical" evidence="10">
    <location>
        <begin position="356"/>
        <end position="375"/>
    </location>
</feature>
<dbReference type="GO" id="GO:0006811">
    <property type="term" value="P:monoatomic ion transport"/>
    <property type="evidence" value="ECO:0007669"/>
    <property type="project" value="UniProtKB-KW"/>
</dbReference>
<keyword evidence="12" id="KW-1185">Reference proteome</keyword>
<evidence type="ECO:0000256" key="9">
    <source>
        <dbReference type="ARBA" id="ARBA00031636"/>
    </source>
</evidence>
<evidence type="ECO:0000256" key="1">
    <source>
        <dbReference type="ARBA" id="ARBA00004429"/>
    </source>
</evidence>
<keyword evidence="3" id="KW-0050">Antiport</keyword>
<dbReference type="Pfam" id="PF01554">
    <property type="entry name" value="MatE"/>
    <property type="match status" value="2"/>
</dbReference>
<feature type="transmembrane region" description="Helical" evidence="10">
    <location>
        <begin position="16"/>
        <end position="34"/>
    </location>
</feature>
<evidence type="ECO:0000256" key="10">
    <source>
        <dbReference type="SAM" id="Phobius"/>
    </source>
</evidence>
<feature type="transmembrane region" description="Helical" evidence="10">
    <location>
        <begin position="320"/>
        <end position="344"/>
    </location>
</feature>
<dbReference type="NCBIfam" id="TIGR00797">
    <property type="entry name" value="matE"/>
    <property type="match status" value="1"/>
</dbReference>
<keyword evidence="6 10" id="KW-1133">Transmembrane helix</keyword>
<dbReference type="InterPro" id="IPR002528">
    <property type="entry name" value="MATE_fam"/>
</dbReference>
<dbReference type="CDD" id="cd13131">
    <property type="entry name" value="MATE_NorM_like"/>
    <property type="match status" value="1"/>
</dbReference>
<dbReference type="GO" id="GO:0042910">
    <property type="term" value="F:xenobiotic transmembrane transporter activity"/>
    <property type="evidence" value="ECO:0007669"/>
    <property type="project" value="InterPro"/>
</dbReference>
<keyword evidence="4" id="KW-1003">Cell membrane</keyword>
<gene>
    <name evidence="11" type="ORF">C8N32_10187</name>
</gene>
<keyword evidence="2" id="KW-0813">Transport</keyword>
<evidence type="ECO:0000313" key="11">
    <source>
        <dbReference type="EMBL" id="PTN03893.1"/>
    </source>
</evidence>
<comment type="caution">
    <text evidence="11">The sequence shown here is derived from an EMBL/GenBank/DDBJ whole genome shotgun (WGS) entry which is preliminary data.</text>
</comment>
<comment type="subcellular location">
    <subcellularLocation>
        <location evidence="1">Cell inner membrane</location>
        <topology evidence="1">Multi-pass membrane protein</topology>
    </subcellularLocation>
</comment>
<dbReference type="PANTHER" id="PTHR43298">
    <property type="entry name" value="MULTIDRUG RESISTANCE PROTEIN NORM-RELATED"/>
    <property type="match status" value="1"/>
</dbReference>
<accession>A0A2T5BW79</accession>
<feature type="transmembrane region" description="Helical" evidence="10">
    <location>
        <begin position="54"/>
        <end position="75"/>
    </location>
</feature>
<dbReference type="OrthoDB" id="9780160at2"/>
<organism evidence="11 12">
    <name type="scientific">Rhodovulum imhoffii</name>
    <dbReference type="NCBI Taxonomy" id="365340"/>
    <lineage>
        <taxon>Bacteria</taxon>
        <taxon>Pseudomonadati</taxon>
        <taxon>Pseudomonadota</taxon>
        <taxon>Alphaproteobacteria</taxon>
        <taxon>Rhodobacterales</taxon>
        <taxon>Paracoccaceae</taxon>
        <taxon>Rhodovulum</taxon>
    </lineage>
</organism>
<feature type="transmembrane region" description="Helical" evidence="10">
    <location>
        <begin position="424"/>
        <end position="446"/>
    </location>
</feature>
<evidence type="ECO:0000256" key="4">
    <source>
        <dbReference type="ARBA" id="ARBA00022475"/>
    </source>
</evidence>
<evidence type="ECO:0000256" key="7">
    <source>
        <dbReference type="ARBA" id="ARBA00023065"/>
    </source>
</evidence>
<dbReference type="PANTHER" id="PTHR43298:SF2">
    <property type="entry name" value="FMN_FAD EXPORTER YEEO-RELATED"/>
    <property type="match status" value="1"/>
</dbReference>
<feature type="transmembrane region" description="Helical" evidence="10">
    <location>
        <begin position="241"/>
        <end position="268"/>
    </location>
</feature>
<protein>
    <recommendedName>
        <fullName evidence="9">Multidrug-efflux transporter</fullName>
    </recommendedName>
</protein>
<evidence type="ECO:0000256" key="3">
    <source>
        <dbReference type="ARBA" id="ARBA00022449"/>
    </source>
</evidence>
<dbReference type="GO" id="GO:0005886">
    <property type="term" value="C:plasma membrane"/>
    <property type="evidence" value="ECO:0007669"/>
    <property type="project" value="UniProtKB-SubCell"/>
</dbReference>
<dbReference type="InterPro" id="IPR048279">
    <property type="entry name" value="MdtK-like"/>
</dbReference>
<feature type="transmembrane region" description="Helical" evidence="10">
    <location>
        <begin position="396"/>
        <end position="418"/>
    </location>
</feature>
<feature type="transmembrane region" description="Helical" evidence="10">
    <location>
        <begin position="135"/>
        <end position="152"/>
    </location>
</feature>
<dbReference type="InterPro" id="IPR050222">
    <property type="entry name" value="MATE_MdtK"/>
</dbReference>
<feature type="transmembrane region" description="Helical" evidence="10">
    <location>
        <begin position="198"/>
        <end position="220"/>
    </location>
</feature>
<dbReference type="AlphaFoldDB" id="A0A2T5BW79"/>
<dbReference type="PIRSF" id="PIRSF006603">
    <property type="entry name" value="DinF"/>
    <property type="match status" value="1"/>
</dbReference>
<feature type="transmembrane region" description="Helical" evidence="10">
    <location>
        <begin position="274"/>
        <end position="299"/>
    </location>
</feature>
<feature type="transmembrane region" description="Helical" evidence="10">
    <location>
        <begin position="96"/>
        <end position="115"/>
    </location>
</feature>
<name>A0A2T5BW79_9RHOB</name>
<keyword evidence="5 10" id="KW-0812">Transmembrane</keyword>
<feature type="transmembrane region" description="Helical" evidence="10">
    <location>
        <begin position="164"/>
        <end position="186"/>
    </location>
</feature>
<dbReference type="EMBL" id="QAAA01000001">
    <property type="protein sequence ID" value="PTN03893.1"/>
    <property type="molecule type" value="Genomic_DNA"/>
</dbReference>
<evidence type="ECO:0000256" key="5">
    <source>
        <dbReference type="ARBA" id="ARBA00022692"/>
    </source>
</evidence>
<evidence type="ECO:0000313" key="12">
    <source>
        <dbReference type="Proteomes" id="UP000243859"/>
    </source>
</evidence>
<dbReference type="Proteomes" id="UP000243859">
    <property type="component" value="Unassembled WGS sequence"/>
</dbReference>
<evidence type="ECO:0000256" key="6">
    <source>
        <dbReference type="ARBA" id="ARBA00022989"/>
    </source>
</evidence>
<dbReference type="RefSeq" id="WP_107890498.1">
    <property type="nucleotide sequence ID" value="NZ_NHSI01000066.1"/>
</dbReference>
<dbReference type="GO" id="GO:0015297">
    <property type="term" value="F:antiporter activity"/>
    <property type="evidence" value="ECO:0007669"/>
    <property type="project" value="UniProtKB-KW"/>
</dbReference>
<keyword evidence="7" id="KW-0406">Ion transport</keyword>
<evidence type="ECO:0000256" key="8">
    <source>
        <dbReference type="ARBA" id="ARBA00023136"/>
    </source>
</evidence>
<evidence type="ECO:0000256" key="2">
    <source>
        <dbReference type="ARBA" id="ARBA00022448"/>
    </source>
</evidence>
<sequence length="452" mass="47580">MPASETPLTPAQHLRAILVLGLPLIGSHLAQFAITATDALMLGRYDVEALAAEVLGGALFFIFFIMGSGFAWAVMPMVATAAAGGEEAQVRRVTRMGVWISAGFAIVTLPVFLLAESLLLMGGQEPHIAALAQDYLGILGFGMLPALVVMVLKSYFAALERTRIVLWVTLGAVALNVLGNYALIFGRLGFPEMGIRGAAISSIAVHLVSMAGLVVYARVATPEHALFQRLWRPDWEAFFRVFRLGWPIGLTNLAEVGLFAASSVMMGWLGAVPLAAHGIALQISSATFMVHVGLSNVATIRAGRALGRGSEQDLRRGAQVVTAVSMAMALAAVVLFLTLPGSLIGLFLDADEPQRAALIAAGTGMLAAAALFQFADAAQVIALGLLRGVQDTRVPLAIAAISYWLVGAPSSYALGFGLGWGGVGVWLGLACGLALAGVFMMSRFWLRSVRHL</sequence>